<dbReference type="EMBL" id="JAACJM010000003">
    <property type="protein sequence ID" value="KAF5373662.1"/>
    <property type="molecule type" value="Genomic_DNA"/>
</dbReference>
<accession>A0A8H5GZ34</accession>
<comment type="caution">
    <text evidence="3">The sequence shown here is derived from an EMBL/GenBank/DDBJ whole genome shotgun (WGS) entry which is preliminary data.</text>
</comment>
<evidence type="ECO:0000256" key="2">
    <source>
        <dbReference type="SAM" id="Phobius"/>
    </source>
</evidence>
<dbReference type="AlphaFoldDB" id="A0A8H5GZ34"/>
<name>A0A8H5GZ34_9AGAR</name>
<feature type="region of interest" description="Disordered" evidence="1">
    <location>
        <begin position="375"/>
        <end position="394"/>
    </location>
</feature>
<dbReference type="OrthoDB" id="2983908at2759"/>
<dbReference type="Proteomes" id="UP000559256">
    <property type="component" value="Unassembled WGS sequence"/>
</dbReference>
<evidence type="ECO:0000313" key="3">
    <source>
        <dbReference type="EMBL" id="KAF5373662.1"/>
    </source>
</evidence>
<evidence type="ECO:0000256" key="1">
    <source>
        <dbReference type="SAM" id="MobiDB-lite"/>
    </source>
</evidence>
<evidence type="ECO:0000313" key="4">
    <source>
        <dbReference type="Proteomes" id="UP000559256"/>
    </source>
</evidence>
<feature type="region of interest" description="Disordered" evidence="1">
    <location>
        <begin position="441"/>
        <end position="475"/>
    </location>
</feature>
<keyword evidence="4" id="KW-1185">Reference proteome</keyword>
<gene>
    <name evidence="3" type="ORF">D9758_000622</name>
</gene>
<feature type="region of interest" description="Disordered" evidence="1">
    <location>
        <begin position="210"/>
        <end position="238"/>
    </location>
</feature>
<sequence length="520" mass="55483">MAPSKNEAITDIPVPVPDSGSVFRTTLSPFFQSTTFTATSLKSSATSSSRSLTSYSSYPSTHQTLSSPYTYSTISHLQAQTSSSISAASSTAVSRTPGSTTSHKLPVVIIALIAVGSAFLIVTLFIIGRACTRPTNRARPKPSLPILEDPFDDDVYKIKESPLFGGAERFSSQTPLENPFETPGKPGVSLAPPVPALPPIVLDSTNELSPMVANRPAPSKSVPNIGPVGQRPPAARTVPNRLSVRSLSFYPTSPVPSNEKAYTADGHHVLDRNSKALLRTQSRFSVGTRSSSVELAYDGVDVTSPQFLAQYQEAPLTSTAGRSKVKSSYYTPGSYPRISSLPSTSSKIKTDDVDYPLFDLDQLPPIHPALASPRTMETVPLSPQPTLTTLGPDDSLSVVEKRPVKKAVPFNSESHIMSPTMDTSTVLGSLMLADFGTTTKSLSSRLGESNGDLAKGRTGLHSDRPPRVPSPPALPSLAQMGLENMDPVAYASYRSPTYSIFGMYEADRKSRASCGTVLDK</sequence>
<keyword evidence="2" id="KW-0472">Membrane</keyword>
<keyword evidence="2" id="KW-0812">Transmembrane</keyword>
<proteinExistence type="predicted"/>
<organism evidence="3 4">
    <name type="scientific">Tetrapyrgos nigripes</name>
    <dbReference type="NCBI Taxonomy" id="182062"/>
    <lineage>
        <taxon>Eukaryota</taxon>
        <taxon>Fungi</taxon>
        <taxon>Dikarya</taxon>
        <taxon>Basidiomycota</taxon>
        <taxon>Agaricomycotina</taxon>
        <taxon>Agaricomycetes</taxon>
        <taxon>Agaricomycetidae</taxon>
        <taxon>Agaricales</taxon>
        <taxon>Marasmiineae</taxon>
        <taxon>Marasmiaceae</taxon>
        <taxon>Tetrapyrgos</taxon>
    </lineage>
</organism>
<reference evidence="3 4" key="1">
    <citation type="journal article" date="2020" name="ISME J.">
        <title>Uncovering the hidden diversity of litter-decomposition mechanisms in mushroom-forming fungi.</title>
        <authorList>
            <person name="Floudas D."/>
            <person name="Bentzer J."/>
            <person name="Ahren D."/>
            <person name="Johansson T."/>
            <person name="Persson P."/>
            <person name="Tunlid A."/>
        </authorList>
    </citation>
    <scope>NUCLEOTIDE SEQUENCE [LARGE SCALE GENOMIC DNA]</scope>
    <source>
        <strain evidence="3 4">CBS 291.85</strain>
    </source>
</reference>
<keyword evidence="2" id="KW-1133">Transmembrane helix</keyword>
<feature type="transmembrane region" description="Helical" evidence="2">
    <location>
        <begin position="105"/>
        <end position="127"/>
    </location>
</feature>
<protein>
    <submittedName>
        <fullName evidence="3">Uncharacterized protein</fullName>
    </submittedName>
</protein>